<feature type="domain" description="RecX first three-helical" evidence="6">
    <location>
        <begin position="10"/>
        <end position="49"/>
    </location>
</feature>
<evidence type="ECO:0000256" key="4">
    <source>
        <dbReference type="ARBA" id="ARBA00022490"/>
    </source>
</evidence>
<dbReference type="InterPro" id="IPR036388">
    <property type="entry name" value="WH-like_DNA-bd_sf"/>
</dbReference>
<keyword evidence="4" id="KW-0963">Cytoplasm</keyword>
<dbReference type="Gene3D" id="1.10.10.10">
    <property type="entry name" value="Winged helix-like DNA-binding domain superfamily/Winged helix DNA-binding domain"/>
    <property type="match status" value="2"/>
</dbReference>
<dbReference type="GO" id="GO:0006282">
    <property type="term" value="P:regulation of DNA repair"/>
    <property type="evidence" value="ECO:0007669"/>
    <property type="project" value="InterPro"/>
</dbReference>
<dbReference type="PANTHER" id="PTHR33602:SF1">
    <property type="entry name" value="REGULATORY PROTEIN RECX FAMILY PROTEIN"/>
    <property type="match status" value="1"/>
</dbReference>
<evidence type="ECO:0000256" key="2">
    <source>
        <dbReference type="ARBA" id="ARBA00009695"/>
    </source>
</evidence>
<comment type="subcellular location">
    <subcellularLocation>
        <location evidence="1">Cytoplasm</location>
    </subcellularLocation>
</comment>
<accession>A0A382YKQ9</accession>
<dbReference type="Pfam" id="PF02631">
    <property type="entry name" value="RecX_HTH2"/>
    <property type="match status" value="1"/>
</dbReference>
<feature type="domain" description="RecX second three-helical" evidence="5">
    <location>
        <begin position="56"/>
        <end position="96"/>
    </location>
</feature>
<dbReference type="InterPro" id="IPR053924">
    <property type="entry name" value="RecX_HTH_2nd"/>
</dbReference>
<dbReference type="AlphaFoldDB" id="A0A382YKQ9"/>
<evidence type="ECO:0000259" key="6">
    <source>
        <dbReference type="Pfam" id="PF21982"/>
    </source>
</evidence>
<sequence length="136" mass="16005">VNDDDSASRARHSALRLLSRREHSQYELRRKLKARGYGECLVDELLAELITERLLSDTRYAEAMVTNRASRGYGPLRICMELRDRGVAERIVDKVLQEAEVDWDERLRHTYDRKYGEMAVESFKTWASRAQFLKNR</sequence>
<feature type="non-terminal residue" evidence="7">
    <location>
        <position position="136"/>
    </location>
</feature>
<evidence type="ECO:0000256" key="3">
    <source>
        <dbReference type="ARBA" id="ARBA00018111"/>
    </source>
</evidence>
<proteinExistence type="inferred from homology"/>
<dbReference type="InterPro" id="IPR003783">
    <property type="entry name" value="Regulatory_RecX"/>
</dbReference>
<evidence type="ECO:0000256" key="1">
    <source>
        <dbReference type="ARBA" id="ARBA00004496"/>
    </source>
</evidence>
<dbReference type="GO" id="GO:0005737">
    <property type="term" value="C:cytoplasm"/>
    <property type="evidence" value="ECO:0007669"/>
    <property type="project" value="UniProtKB-SubCell"/>
</dbReference>
<evidence type="ECO:0000259" key="5">
    <source>
        <dbReference type="Pfam" id="PF02631"/>
    </source>
</evidence>
<organism evidence="7">
    <name type="scientific">marine metagenome</name>
    <dbReference type="NCBI Taxonomy" id="408172"/>
    <lineage>
        <taxon>unclassified sequences</taxon>
        <taxon>metagenomes</taxon>
        <taxon>ecological metagenomes</taxon>
    </lineage>
</organism>
<evidence type="ECO:0000313" key="7">
    <source>
        <dbReference type="EMBL" id="SVD83098.1"/>
    </source>
</evidence>
<name>A0A382YKQ9_9ZZZZ</name>
<dbReference type="InterPro" id="IPR053926">
    <property type="entry name" value="RecX_HTH_1st"/>
</dbReference>
<reference evidence="7" key="1">
    <citation type="submission" date="2018-05" db="EMBL/GenBank/DDBJ databases">
        <authorList>
            <person name="Lanie J.A."/>
            <person name="Ng W.-L."/>
            <person name="Kazmierczak K.M."/>
            <person name="Andrzejewski T.M."/>
            <person name="Davidsen T.M."/>
            <person name="Wayne K.J."/>
            <person name="Tettelin H."/>
            <person name="Glass J.I."/>
            <person name="Rusch D."/>
            <person name="Podicherti R."/>
            <person name="Tsui H.-C.T."/>
            <person name="Winkler M.E."/>
        </authorList>
    </citation>
    <scope>NUCLEOTIDE SEQUENCE</scope>
</reference>
<dbReference type="PANTHER" id="PTHR33602">
    <property type="entry name" value="REGULATORY PROTEIN RECX FAMILY PROTEIN"/>
    <property type="match status" value="1"/>
</dbReference>
<feature type="non-terminal residue" evidence="7">
    <location>
        <position position="1"/>
    </location>
</feature>
<protein>
    <recommendedName>
        <fullName evidence="3">Regulatory protein RecX</fullName>
    </recommendedName>
</protein>
<dbReference type="EMBL" id="UINC01176120">
    <property type="protein sequence ID" value="SVD83098.1"/>
    <property type="molecule type" value="Genomic_DNA"/>
</dbReference>
<gene>
    <name evidence="7" type="ORF">METZ01_LOCUS435952</name>
</gene>
<comment type="similarity">
    <text evidence="2">Belongs to the RecX family.</text>
</comment>
<dbReference type="HAMAP" id="MF_01114">
    <property type="entry name" value="RecX"/>
    <property type="match status" value="1"/>
</dbReference>
<dbReference type="Pfam" id="PF21982">
    <property type="entry name" value="RecX_HTH1"/>
    <property type="match status" value="1"/>
</dbReference>